<keyword evidence="5" id="KW-1185">Reference proteome</keyword>
<evidence type="ECO:0000256" key="2">
    <source>
        <dbReference type="PROSITE-ProRule" id="PRU00703"/>
    </source>
</evidence>
<sequence length="137" mass="14438">MRGETERIGPADQVRRVMRAPVATVAEHCSAREIAEELVADEIGAVLVTGPHGPIGIVSERDVVTALATGGDLDRLQAADLMTTEIVWADPQDAIGEVAQRMHEARVRHVPVRAASGAVAGIVSVRDVLEPLAGQHG</sequence>
<dbReference type="RefSeq" id="WP_147107134.1">
    <property type="nucleotide sequence ID" value="NZ_BJVJ01000022.1"/>
</dbReference>
<accession>A0A511DFT9</accession>
<dbReference type="PANTHER" id="PTHR43080">
    <property type="entry name" value="CBS DOMAIN-CONTAINING PROTEIN CBSX3, MITOCHONDRIAL"/>
    <property type="match status" value="1"/>
</dbReference>
<dbReference type="AlphaFoldDB" id="A0A511DFT9"/>
<evidence type="ECO:0000313" key="4">
    <source>
        <dbReference type="EMBL" id="GEL23642.1"/>
    </source>
</evidence>
<reference evidence="4 5" key="1">
    <citation type="submission" date="2019-07" db="EMBL/GenBank/DDBJ databases">
        <title>Whole genome shotgun sequence of Pseudonocardia sulfidoxydans NBRC 16205.</title>
        <authorList>
            <person name="Hosoyama A."/>
            <person name="Uohara A."/>
            <person name="Ohji S."/>
            <person name="Ichikawa N."/>
        </authorList>
    </citation>
    <scope>NUCLEOTIDE SEQUENCE [LARGE SCALE GENOMIC DNA]</scope>
    <source>
        <strain evidence="4 5">NBRC 16205</strain>
    </source>
</reference>
<keyword evidence="1 2" id="KW-0129">CBS domain</keyword>
<dbReference type="PROSITE" id="PS51371">
    <property type="entry name" value="CBS"/>
    <property type="match status" value="2"/>
</dbReference>
<dbReference type="Gene3D" id="3.10.580.10">
    <property type="entry name" value="CBS-domain"/>
    <property type="match status" value="1"/>
</dbReference>
<dbReference type="Proteomes" id="UP000321685">
    <property type="component" value="Unassembled WGS sequence"/>
</dbReference>
<evidence type="ECO:0000256" key="1">
    <source>
        <dbReference type="ARBA" id="ARBA00023122"/>
    </source>
</evidence>
<dbReference type="InterPro" id="IPR046342">
    <property type="entry name" value="CBS_dom_sf"/>
</dbReference>
<organism evidence="4 5">
    <name type="scientific">Pseudonocardia sulfidoxydans NBRC 16205</name>
    <dbReference type="NCBI Taxonomy" id="1223511"/>
    <lineage>
        <taxon>Bacteria</taxon>
        <taxon>Bacillati</taxon>
        <taxon>Actinomycetota</taxon>
        <taxon>Actinomycetes</taxon>
        <taxon>Pseudonocardiales</taxon>
        <taxon>Pseudonocardiaceae</taxon>
        <taxon>Pseudonocardia</taxon>
    </lineage>
</organism>
<dbReference type="EMBL" id="BJVJ01000022">
    <property type="protein sequence ID" value="GEL23642.1"/>
    <property type="molecule type" value="Genomic_DNA"/>
</dbReference>
<dbReference type="InterPro" id="IPR000644">
    <property type="entry name" value="CBS_dom"/>
</dbReference>
<evidence type="ECO:0000313" key="5">
    <source>
        <dbReference type="Proteomes" id="UP000321685"/>
    </source>
</evidence>
<feature type="domain" description="CBS" evidence="3">
    <location>
        <begin position="18"/>
        <end position="73"/>
    </location>
</feature>
<dbReference type="SMART" id="SM00116">
    <property type="entry name" value="CBS"/>
    <property type="match status" value="2"/>
</dbReference>
<name>A0A511DFT9_9PSEU</name>
<proteinExistence type="predicted"/>
<dbReference type="Pfam" id="PF00571">
    <property type="entry name" value="CBS"/>
    <property type="match status" value="2"/>
</dbReference>
<dbReference type="PANTHER" id="PTHR43080:SF2">
    <property type="entry name" value="CBS DOMAIN-CONTAINING PROTEIN"/>
    <property type="match status" value="1"/>
</dbReference>
<gene>
    <name evidence="4" type="ORF">PSU4_25960</name>
</gene>
<evidence type="ECO:0000259" key="3">
    <source>
        <dbReference type="PROSITE" id="PS51371"/>
    </source>
</evidence>
<feature type="domain" description="CBS" evidence="3">
    <location>
        <begin position="82"/>
        <end position="137"/>
    </location>
</feature>
<dbReference type="InterPro" id="IPR051257">
    <property type="entry name" value="Diverse_CBS-Domain"/>
</dbReference>
<dbReference type="SUPFAM" id="SSF54631">
    <property type="entry name" value="CBS-domain pair"/>
    <property type="match status" value="1"/>
</dbReference>
<dbReference type="OrthoDB" id="3672399at2"/>
<comment type="caution">
    <text evidence="4">The sequence shown here is derived from an EMBL/GenBank/DDBJ whole genome shotgun (WGS) entry which is preliminary data.</text>
</comment>
<protein>
    <submittedName>
        <fullName evidence="4">CBS domain-containing protein</fullName>
    </submittedName>
</protein>